<dbReference type="Proteomes" id="UP000069940">
    <property type="component" value="Unassembled WGS sequence"/>
</dbReference>
<accession>A0ABM1XNG5</accession>
<keyword evidence="2" id="KW-1133">Transmembrane helix</keyword>
<feature type="compositionally biased region" description="Basic and acidic residues" evidence="1">
    <location>
        <begin position="59"/>
        <end position="72"/>
    </location>
</feature>
<keyword evidence="2" id="KW-0812">Transmembrane</keyword>
<feature type="region of interest" description="Disordered" evidence="1">
    <location>
        <begin position="50"/>
        <end position="100"/>
    </location>
</feature>
<reference evidence="3" key="2">
    <citation type="submission" date="2025-05" db="UniProtKB">
        <authorList>
            <consortium name="EnsemblMetazoa"/>
        </authorList>
    </citation>
    <scope>IDENTIFICATION</scope>
    <source>
        <strain evidence="3">Foshan</strain>
    </source>
</reference>
<evidence type="ECO:0000313" key="4">
    <source>
        <dbReference type="Proteomes" id="UP000069940"/>
    </source>
</evidence>
<feature type="compositionally biased region" description="Low complexity" evidence="1">
    <location>
        <begin position="81"/>
        <end position="93"/>
    </location>
</feature>
<dbReference type="GeneID" id="115260131"/>
<dbReference type="RefSeq" id="XP_029716900.2">
    <property type="nucleotide sequence ID" value="XM_029861040.2"/>
</dbReference>
<keyword evidence="4" id="KW-1185">Reference proteome</keyword>
<evidence type="ECO:0000256" key="2">
    <source>
        <dbReference type="SAM" id="Phobius"/>
    </source>
</evidence>
<dbReference type="EnsemblMetazoa" id="AALFPA23_001282.R38510">
    <property type="protein sequence ID" value="AALFPA23_001282.P38510"/>
    <property type="gene ID" value="AALFPA23_001282"/>
</dbReference>
<evidence type="ECO:0000313" key="3">
    <source>
        <dbReference type="EnsemblMetazoa" id="AALFPA23_001282.P38510"/>
    </source>
</evidence>
<proteinExistence type="predicted"/>
<reference evidence="4" key="1">
    <citation type="journal article" date="2015" name="Proc. Natl. Acad. Sci. U.S.A.">
        <title>Genome sequence of the Asian Tiger mosquito, Aedes albopictus, reveals insights into its biology, genetics, and evolution.</title>
        <authorList>
            <person name="Chen X.G."/>
            <person name="Jiang X."/>
            <person name="Gu J."/>
            <person name="Xu M."/>
            <person name="Wu Y."/>
            <person name="Deng Y."/>
            <person name="Zhang C."/>
            <person name="Bonizzoni M."/>
            <person name="Dermauw W."/>
            <person name="Vontas J."/>
            <person name="Armbruster P."/>
            <person name="Huang X."/>
            <person name="Yang Y."/>
            <person name="Zhang H."/>
            <person name="He W."/>
            <person name="Peng H."/>
            <person name="Liu Y."/>
            <person name="Wu K."/>
            <person name="Chen J."/>
            <person name="Lirakis M."/>
            <person name="Topalis P."/>
            <person name="Van Leeuwen T."/>
            <person name="Hall A.B."/>
            <person name="Jiang X."/>
            <person name="Thorpe C."/>
            <person name="Mueller R.L."/>
            <person name="Sun C."/>
            <person name="Waterhouse R.M."/>
            <person name="Yan G."/>
            <person name="Tu Z.J."/>
            <person name="Fang X."/>
            <person name="James A.A."/>
        </authorList>
    </citation>
    <scope>NUCLEOTIDE SEQUENCE [LARGE SCALE GENOMIC DNA]</scope>
    <source>
        <strain evidence="4">Foshan</strain>
    </source>
</reference>
<keyword evidence="2" id="KW-0472">Membrane</keyword>
<evidence type="ECO:0008006" key="5">
    <source>
        <dbReference type="Google" id="ProtNLM"/>
    </source>
</evidence>
<evidence type="ECO:0000256" key="1">
    <source>
        <dbReference type="SAM" id="MobiDB-lite"/>
    </source>
</evidence>
<feature type="transmembrane region" description="Helical" evidence="2">
    <location>
        <begin position="6"/>
        <end position="26"/>
    </location>
</feature>
<protein>
    <recommendedName>
        <fullName evidence="5">Secreted protein</fullName>
    </recommendedName>
</protein>
<organism evidence="3 4">
    <name type="scientific">Aedes albopictus</name>
    <name type="common">Asian tiger mosquito</name>
    <name type="synonym">Stegomyia albopicta</name>
    <dbReference type="NCBI Taxonomy" id="7160"/>
    <lineage>
        <taxon>Eukaryota</taxon>
        <taxon>Metazoa</taxon>
        <taxon>Ecdysozoa</taxon>
        <taxon>Arthropoda</taxon>
        <taxon>Hexapoda</taxon>
        <taxon>Insecta</taxon>
        <taxon>Pterygota</taxon>
        <taxon>Neoptera</taxon>
        <taxon>Endopterygota</taxon>
        <taxon>Diptera</taxon>
        <taxon>Nematocera</taxon>
        <taxon>Culicoidea</taxon>
        <taxon>Culicidae</taxon>
        <taxon>Culicinae</taxon>
        <taxon>Aedini</taxon>
        <taxon>Aedes</taxon>
        <taxon>Stegomyia</taxon>
    </lineage>
</organism>
<sequence>MEVAWRFRIIFAMAFAVIIFGDLLGYGGAKKDPKDKSLLSGLSTGFGSVSGHMDGTARSTRENEITSADRETPLAPQPYTSGSSSSSSSSSSSDITDSDNGQAADLAIHKERLKNSLREACLPKLLCEMAAKPNYSLNVRERDLLSLIRSTTLSLTMAVSPTKWHFAAHMGQLLRDAGDSLVTPMGCSHLWPSCPYSSKKLLKLTNVVQLK</sequence>
<name>A0ABM1XNG5_AEDAL</name>